<dbReference type="InterPro" id="IPR002397">
    <property type="entry name" value="Cyt_P450_B"/>
</dbReference>
<gene>
    <name evidence="3" type="ORF">GCM10009810_29040</name>
</gene>
<dbReference type="PANTHER" id="PTHR46696:SF1">
    <property type="entry name" value="CYTOCHROME P450 YJIB-RELATED"/>
    <property type="match status" value="1"/>
</dbReference>
<dbReference type="EMBL" id="BAAAPN010000058">
    <property type="protein sequence ID" value="GAA1768646.1"/>
    <property type="molecule type" value="Genomic_DNA"/>
</dbReference>
<dbReference type="PRINTS" id="PR00359">
    <property type="entry name" value="BP450"/>
</dbReference>
<dbReference type="InterPro" id="IPR001128">
    <property type="entry name" value="Cyt_P450"/>
</dbReference>
<dbReference type="Pfam" id="PF00067">
    <property type="entry name" value="p450"/>
    <property type="match status" value="1"/>
</dbReference>
<evidence type="ECO:0000313" key="3">
    <source>
        <dbReference type="EMBL" id="GAA1768646.1"/>
    </source>
</evidence>
<sequence length="395" mass="43133">MTVDVANRSARVAAEVSDDLFGDVVLADREHYFADWRERAAVVHLRQNDIWAVTRYDALKEVVEDPSRFSSAKATFNDLMNASLRGTALASDPPEHARHRAVLAKYLSPRVMRARRDDMTGCADELVAAAVAKGTFDAVRLAQDFHQRVIGDLIGMRREIQARVVPWGDSALNVFGPFNKRTGQHFPVAGDLARWAKQVTPAQLTEGSLGREVFAAAERGEVPPDACNALIHQMVAAGIDTAIASLGNVLAHLGDNPDQYAILRAEPGLIGSAFTESLRYESPIHAMGRLVVADTEIDGVPVPGGAQLALLFGAANRDPRHYPDPDRFDIRRNPIDQVSFGHGVHTCAGMHLVRQEAEVLIAAWLRHVPAFLLGHRTRKLSNMVSSWATLAITVG</sequence>
<dbReference type="PROSITE" id="PS00086">
    <property type="entry name" value="CYTOCHROME_P450"/>
    <property type="match status" value="1"/>
</dbReference>
<dbReference type="PANTHER" id="PTHR46696">
    <property type="entry name" value="P450, PUTATIVE (EUROFUNG)-RELATED"/>
    <property type="match status" value="1"/>
</dbReference>
<proteinExistence type="inferred from homology"/>
<evidence type="ECO:0000256" key="1">
    <source>
        <dbReference type="ARBA" id="ARBA00010617"/>
    </source>
</evidence>
<accession>A0ABN2KY84</accession>
<keyword evidence="2" id="KW-0560">Oxidoreductase</keyword>
<dbReference type="RefSeq" id="WP_344067530.1">
    <property type="nucleotide sequence ID" value="NZ_BAAAPN010000058.1"/>
</dbReference>
<reference evidence="3 4" key="1">
    <citation type="journal article" date="2019" name="Int. J. Syst. Evol. Microbiol.">
        <title>The Global Catalogue of Microorganisms (GCM) 10K type strain sequencing project: providing services to taxonomists for standard genome sequencing and annotation.</title>
        <authorList>
            <consortium name="The Broad Institute Genomics Platform"/>
            <consortium name="The Broad Institute Genome Sequencing Center for Infectious Disease"/>
            <person name="Wu L."/>
            <person name="Ma J."/>
        </authorList>
    </citation>
    <scope>NUCLEOTIDE SEQUENCE [LARGE SCALE GENOMIC DNA]</scope>
    <source>
        <strain evidence="3 4">JCM 15591</strain>
    </source>
</reference>
<protein>
    <submittedName>
        <fullName evidence="3">Cytochrome P450</fullName>
    </submittedName>
</protein>
<comment type="similarity">
    <text evidence="1 2">Belongs to the cytochrome P450 family.</text>
</comment>
<dbReference type="Proteomes" id="UP001501475">
    <property type="component" value="Unassembled WGS sequence"/>
</dbReference>
<comment type="caution">
    <text evidence="3">The sequence shown here is derived from an EMBL/GenBank/DDBJ whole genome shotgun (WGS) entry which is preliminary data.</text>
</comment>
<keyword evidence="2" id="KW-0503">Monooxygenase</keyword>
<evidence type="ECO:0000313" key="4">
    <source>
        <dbReference type="Proteomes" id="UP001501475"/>
    </source>
</evidence>
<keyword evidence="2" id="KW-0479">Metal-binding</keyword>
<dbReference type="SUPFAM" id="SSF48264">
    <property type="entry name" value="Cytochrome P450"/>
    <property type="match status" value="1"/>
</dbReference>
<evidence type="ECO:0000256" key="2">
    <source>
        <dbReference type="RuleBase" id="RU000461"/>
    </source>
</evidence>
<organism evidence="3 4">
    <name type="scientific">Nostocoides vanveenii</name>
    <dbReference type="NCBI Taxonomy" id="330835"/>
    <lineage>
        <taxon>Bacteria</taxon>
        <taxon>Bacillati</taxon>
        <taxon>Actinomycetota</taxon>
        <taxon>Actinomycetes</taxon>
        <taxon>Micrococcales</taxon>
        <taxon>Intrasporangiaceae</taxon>
        <taxon>Nostocoides</taxon>
    </lineage>
</organism>
<keyword evidence="4" id="KW-1185">Reference proteome</keyword>
<dbReference type="Gene3D" id="1.10.630.10">
    <property type="entry name" value="Cytochrome P450"/>
    <property type="match status" value="1"/>
</dbReference>
<dbReference type="InterPro" id="IPR017972">
    <property type="entry name" value="Cyt_P450_CS"/>
</dbReference>
<keyword evidence="2" id="KW-0408">Iron</keyword>
<keyword evidence="2" id="KW-0349">Heme</keyword>
<name>A0ABN2KY84_9MICO</name>
<dbReference type="InterPro" id="IPR036396">
    <property type="entry name" value="Cyt_P450_sf"/>
</dbReference>